<dbReference type="GO" id="GO:0006508">
    <property type="term" value="P:proteolysis"/>
    <property type="evidence" value="ECO:0007669"/>
    <property type="project" value="UniProtKB-KW"/>
</dbReference>
<dbReference type="AlphaFoldDB" id="A0A6L3NBK7"/>
<proteinExistence type="predicted"/>
<keyword evidence="1" id="KW-0472">Membrane</keyword>
<feature type="transmembrane region" description="Helical" evidence="1">
    <location>
        <begin position="32"/>
        <end position="65"/>
    </location>
</feature>
<keyword evidence="2" id="KW-0645">Protease</keyword>
<sequence>MSLSLLPCATIWLALFAGAAFAWQRPLHGLSIAVAALGYAAALAFGKLEPIVLAPLALLVAAAWGVA</sequence>
<dbReference type="EMBL" id="VZOL01000428">
    <property type="protein sequence ID" value="KAB0659270.1"/>
    <property type="molecule type" value="Genomic_DNA"/>
</dbReference>
<evidence type="ECO:0000256" key="1">
    <source>
        <dbReference type="SAM" id="Phobius"/>
    </source>
</evidence>
<keyword evidence="1" id="KW-0812">Transmembrane</keyword>
<reference evidence="2 3" key="1">
    <citation type="submission" date="2019-09" db="EMBL/GenBank/DDBJ databases">
        <title>Draft genome sequences of 48 bacterial type strains from the CCUG.</title>
        <authorList>
            <person name="Tunovic T."/>
            <person name="Pineiro-Iglesias B."/>
            <person name="Unosson C."/>
            <person name="Inganas E."/>
            <person name="Ohlen M."/>
            <person name="Cardew S."/>
            <person name="Jensie-Markopoulos S."/>
            <person name="Salva-Serra F."/>
            <person name="Jaen-Luchoro D."/>
            <person name="Karlsson R."/>
            <person name="Svensson-Stadler L."/>
            <person name="Chun J."/>
            <person name="Moore E."/>
        </authorList>
    </citation>
    <scope>NUCLEOTIDE SEQUENCE [LARGE SCALE GENOMIC DNA]</scope>
    <source>
        <strain evidence="2 3">CCUG 65687</strain>
    </source>
</reference>
<feature type="non-terminal residue" evidence="2">
    <location>
        <position position="67"/>
    </location>
</feature>
<organism evidence="2 3">
    <name type="scientific">Burkholderia territorii</name>
    <dbReference type="NCBI Taxonomy" id="1503055"/>
    <lineage>
        <taxon>Bacteria</taxon>
        <taxon>Pseudomonadati</taxon>
        <taxon>Pseudomonadota</taxon>
        <taxon>Betaproteobacteria</taxon>
        <taxon>Burkholderiales</taxon>
        <taxon>Burkholderiaceae</taxon>
        <taxon>Burkholderia</taxon>
        <taxon>Burkholderia cepacia complex</taxon>
    </lineage>
</organism>
<name>A0A6L3NBK7_9BURK</name>
<dbReference type="Proteomes" id="UP000473571">
    <property type="component" value="Unassembled WGS sequence"/>
</dbReference>
<evidence type="ECO:0000313" key="3">
    <source>
        <dbReference type="Proteomes" id="UP000473571"/>
    </source>
</evidence>
<accession>A0A6L3NBK7</accession>
<keyword evidence="1" id="KW-1133">Transmembrane helix</keyword>
<evidence type="ECO:0000313" key="2">
    <source>
        <dbReference type="EMBL" id="KAB0659270.1"/>
    </source>
</evidence>
<gene>
    <name evidence="2" type="ORF">F7R13_23755</name>
</gene>
<keyword evidence="2" id="KW-0482">Metalloprotease</keyword>
<keyword evidence="2" id="KW-0378">Hydrolase</keyword>
<protein>
    <submittedName>
        <fullName evidence="2">CPBP family intramembrane metalloprotease domain-containing protein</fullName>
    </submittedName>
</protein>
<comment type="caution">
    <text evidence="2">The sequence shown here is derived from an EMBL/GenBank/DDBJ whole genome shotgun (WGS) entry which is preliminary data.</text>
</comment>
<dbReference type="GO" id="GO:0008237">
    <property type="term" value="F:metallopeptidase activity"/>
    <property type="evidence" value="ECO:0007669"/>
    <property type="project" value="UniProtKB-KW"/>
</dbReference>